<dbReference type="PANTHER" id="PTHR28032:SF1">
    <property type="entry name" value="FI02826P"/>
    <property type="match status" value="1"/>
</dbReference>
<dbReference type="PANTHER" id="PTHR28032">
    <property type="entry name" value="FI02826P"/>
    <property type="match status" value="1"/>
</dbReference>
<evidence type="ECO:0000256" key="1">
    <source>
        <dbReference type="ARBA" id="ARBA00004123"/>
    </source>
</evidence>
<reference evidence="5 6" key="1">
    <citation type="journal article" date="2018" name="Sci. Rep.">
        <title>Comparative analysis of the Pocillopora damicornis genome highlights role of immune system in coral evolution.</title>
        <authorList>
            <person name="Cunning R."/>
            <person name="Bay R.A."/>
            <person name="Gillette P."/>
            <person name="Baker A.C."/>
            <person name="Traylor-Knowles N."/>
        </authorList>
    </citation>
    <scope>NUCLEOTIDE SEQUENCE [LARGE SCALE GENOMIC DNA]</scope>
    <source>
        <strain evidence="5">RSMAS</strain>
        <tissue evidence="5">Whole animal</tissue>
    </source>
</reference>
<feature type="region of interest" description="Disordered" evidence="4">
    <location>
        <begin position="87"/>
        <end position="114"/>
    </location>
</feature>
<dbReference type="GO" id="GO:0031144">
    <property type="term" value="P:proteasome localization"/>
    <property type="evidence" value="ECO:0007669"/>
    <property type="project" value="InterPro"/>
</dbReference>
<dbReference type="Gene3D" id="1.20.58.1590">
    <property type="entry name" value="Tethering factor for nuclear proteasome Cut8/Sts1"/>
    <property type="match status" value="1"/>
</dbReference>
<comment type="caution">
    <text evidence="5">The sequence shown here is derived from an EMBL/GenBank/DDBJ whole genome shotgun (WGS) entry which is preliminary data.</text>
</comment>
<dbReference type="Proteomes" id="UP000275408">
    <property type="component" value="Unassembled WGS sequence"/>
</dbReference>
<dbReference type="InterPro" id="IPR038422">
    <property type="entry name" value="Cut8/Sts1_sf"/>
</dbReference>
<evidence type="ECO:0000256" key="3">
    <source>
        <dbReference type="ARBA" id="ARBA00023242"/>
    </source>
</evidence>
<feature type="region of interest" description="Disordered" evidence="4">
    <location>
        <begin position="154"/>
        <end position="187"/>
    </location>
</feature>
<accession>A0A3M6UPS0</accession>
<organism evidence="5 6">
    <name type="scientific">Pocillopora damicornis</name>
    <name type="common">Cauliflower coral</name>
    <name type="synonym">Millepora damicornis</name>
    <dbReference type="NCBI Taxonomy" id="46731"/>
    <lineage>
        <taxon>Eukaryota</taxon>
        <taxon>Metazoa</taxon>
        <taxon>Cnidaria</taxon>
        <taxon>Anthozoa</taxon>
        <taxon>Hexacorallia</taxon>
        <taxon>Scleractinia</taxon>
        <taxon>Astrocoeniina</taxon>
        <taxon>Pocilloporidae</taxon>
        <taxon>Pocillopora</taxon>
    </lineage>
</organism>
<evidence type="ECO:0000256" key="4">
    <source>
        <dbReference type="SAM" id="MobiDB-lite"/>
    </source>
</evidence>
<dbReference type="GO" id="GO:0070628">
    <property type="term" value="F:proteasome binding"/>
    <property type="evidence" value="ECO:0007669"/>
    <property type="project" value="TreeGrafter"/>
</dbReference>
<evidence type="ECO:0000256" key="2">
    <source>
        <dbReference type="ARBA" id="ARBA00006199"/>
    </source>
</evidence>
<dbReference type="EMBL" id="RCHS01001032">
    <property type="protein sequence ID" value="RMX55534.1"/>
    <property type="molecule type" value="Genomic_DNA"/>
</dbReference>
<dbReference type="InterPro" id="IPR013868">
    <property type="entry name" value="Cut8/Sts1_fam"/>
</dbReference>
<evidence type="ECO:0000313" key="6">
    <source>
        <dbReference type="Proteomes" id="UP000275408"/>
    </source>
</evidence>
<sequence>MFLIFHPAVQSLYSLLNFQVGAKIDQSQRLTSWRGNLLCFSYSRGNVISFTACLVERRTLVNFFALKLFYLPVIMSVMKDITNLSSNTAASGHESSPERDIFVSLTSPSSRKRKAEHVQASMQKFLQKPETLGSTGNEDQIIGSEADFGVNSVFMTPETPHDGPPKVSKPNRKRLRLGGPRNESQSPALSVTLNGLTKAQLVDILETLVAERHPDLEQELRSLIPEPDLTELEERLKRLQRNIYKSFPYTRYGSSRDAFCYRRVNTHLTTFKKECVAQGQTLLNSQLWESTVNYVLLAWEYVEGMPDWDNPVHNKSKEQCYKALAVQCKKAIMKLKSSLSEDKCKDLHER</sequence>
<gene>
    <name evidence="5" type="ORF">pdam_00025177</name>
</gene>
<comment type="similarity">
    <text evidence="2">Belongs to the cut8/STS1 family.</text>
</comment>
<dbReference type="STRING" id="46731.A0A3M6UPS0"/>
<dbReference type="GO" id="GO:0031965">
    <property type="term" value="C:nuclear membrane"/>
    <property type="evidence" value="ECO:0007669"/>
    <property type="project" value="TreeGrafter"/>
</dbReference>
<name>A0A3M6UPS0_POCDA</name>
<keyword evidence="3" id="KW-0539">Nucleus</keyword>
<dbReference type="Pfam" id="PF08559">
    <property type="entry name" value="Cut8"/>
    <property type="match status" value="1"/>
</dbReference>
<dbReference type="AlphaFoldDB" id="A0A3M6UPS0"/>
<evidence type="ECO:0000313" key="5">
    <source>
        <dbReference type="EMBL" id="RMX55534.1"/>
    </source>
</evidence>
<dbReference type="GO" id="GO:0071630">
    <property type="term" value="P:nuclear protein quality control by the ubiquitin-proteasome system"/>
    <property type="evidence" value="ECO:0007669"/>
    <property type="project" value="InterPro"/>
</dbReference>
<comment type="subcellular location">
    <subcellularLocation>
        <location evidence="1">Nucleus</location>
    </subcellularLocation>
</comment>
<proteinExistence type="inferred from homology"/>
<protein>
    <submittedName>
        <fullName evidence="5">Uncharacterized protein</fullName>
    </submittedName>
</protein>
<dbReference type="OrthoDB" id="10061064at2759"/>
<keyword evidence="6" id="KW-1185">Reference proteome</keyword>